<keyword evidence="11" id="KW-1185">Reference proteome</keyword>
<evidence type="ECO:0000256" key="6">
    <source>
        <dbReference type="ARBA" id="ARBA00022989"/>
    </source>
</evidence>
<feature type="transmembrane region" description="Helical" evidence="8">
    <location>
        <begin position="61"/>
        <end position="79"/>
    </location>
</feature>
<dbReference type="InterPro" id="IPR050549">
    <property type="entry name" value="MFS_Trehalose_Transporter"/>
</dbReference>
<feature type="transmembrane region" description="Helical" evidence="8">
    <location>
        <begin position="396"/>
        <end position="415"/>
    </location>
</feature>
<dbReference type="PANTHER" id="PTHR48021">
    <property type="match status" value="1"/>
</dbReference>
<evidence type="ECO:0000313" key="10">
    <source>
        <dbReference type="EMBL" id="EFN76079.1"/>
    </source>
</evidence>
<evidence type="ECO:0000256" key="2">
    <source>
        <dbReference type="ARBA" id="ARBA00022448"/>
    </source>
</evidence>
<feature type="transmembrane region" description="Helical" evidence="8">
    <location>
        <begin position="329"/>
        <end position="352"/>
    </location>
</feature>
<feature type="transmembrane region" description="Helical" evidence="8">
    <location>
        <begin position="262"/>
        <end position="287"/>
    </location>
</feature>
<dbReference type="AlphaFoldDB" id="E2C7K3"/>
<organism evidence="11">
    <name type="scientific">Harpegnathos saltator</name>
    <name type="common">Jerdon's jumping ant</name>
    <dbReference type="NCBI Taxonomy" id="610380"/>
    <lineage>
        <taxon>Eukaryota</taxon>
        <taxon>Metazoa</taxon>
        <taxon>Ecdysozoa</taxon>
        <taxon>Arthropoda</taxon>
        <taxon>Hexapoda</taxon>
        <taxon>Insecta</taxon>
        <taxon>Pterygota</taxon>
        <taxon>Neoptera</taxon>
        <taxon>Endopterygota</taxon>
        <taxon>Hymenoptera</taxon>
        <taxon>Apocrita</taxon>
        <taxon>Aculeata</taxon>
        <taxon>Formicoidea</taxon>
        <taxon>Formicidae</taxon>
        <taxon>Ponerinae</taxon>
        <taxon>Ponerini</taxon>
        <taxon>Harpegnathos</taxon>
    </lineage>
</organism>
<feature type="transmembrane region" description="Helical" evidence="8">
    <location>
        <begin position="120"/>
        <end position="141"/>
    </location>
</feature>
<dbReference type="InterPro" id="IPR005829">
    <property type="entry name" value="Sugar_transporter_CS"/>
</dbReference>
<dbReference type="OrthoDB" id="6133115at2759"/>
<keyword evidence="5 8" id="KW-0812">Transmembrane</keyword>
<keyword evidence="2" id="KW-0813">Transport</keyword>
<protein>
    <submittedName>
        <fullName evidence="10">Sugar transporter ERD6-like 6</fullName>
    </submittedName>
</protein>
<keyword evidence="4 10" id="KW-0762">Sugar transport</keyword>
<evidence type="ECO:0000256" key="4">
    <source>
        <dbReference type="ARBA" id="ARBA00022597"/>
    </source>
</evidence>
<evidence type="ECO:0000256" key="8">
    <source>
        <dbReference type="SAM" id="Phobius"/>
    </source>
</evidence>
<dbReference type="GO" id="GO:0022857">
    <property type="term" value="F:transmembrane transporter activity"/>
    <property type="evidence" value="ECO:0007669"/>
    <property type="project" value="InterPro"/>
</dbReference>
<dbReference type="PANTHER" id="PTHR48021:SF1">
    <property type="entry name" value="GH07001P-RELATED"/>
    <property type="match status" value="1"/>
</dbReference>
<dbReference type="PROSITE" id="PS00216">
    <property type="entry name" value="SUGAR_TRANSPORT_1"/>
    <property type="match status" value="1"/>
</dbReference>
<keyword evidence="6 8" id="KW-1133">Transmembrane helix</keyword>
<feature type="transmembrane region" description="Helical" evidence="8">
    <location>
        <begin position="294"/>
        <end position="317"/>
    </location>
</feature>
<evidence type="ECO:0000256" key="1">
    <source>
        <dbReference type="ARBA" id="ARBA00004651"/>
    </source>
</evidence>
<keyword evidence="7 8" id="KW-0472">Membrane</keyword>
<evidence type="ECO:0000256" key="3">
    <source>
        <dbReference type="ARBA" id="ARBA00022475"/>
    </source>
</evidence>
<feature type="transmembrane region" description="Helical" evidence="8">
    <location>
        <begin position="364"/>
        <end position="384"/>
    </location>
</feature>
<dbReference type="FunFam" id="1.20.1250.20:FF:000218">
    <property type="entry name" value="facilitated trehalose transporter Tret1"/>
    <property type="match status" value="1"/>
</dbReference>
<feature type="transmembrane region" description="Helical" evidence="8">
    <location>
        <begin position="228"/>
        <end position="250"/>
    </location>
</feature>
<feature type="transmembrane region" description="Helical" evidence="8">
    <location>
        <begin position="147"/>
        <end position="165"/>
    </location>
</feature>
<keyword evidence="3" id="KW-1003">Cell membrane</keyword>
<dbReference type="GO" id="GO:0005886">
    <property type="term" value="C:plasma membrane"/>
    <property type="evidence" value="ECO:0007669"/>
    <property type="project" value="UniProtKB-SubCell"/>
</dbReference>
<sequence length="434" mass="47455">MLQIGLTIAWSSPYLAYLTAPESHISITMNEASWVTSLLNLGRLIGAITGSAAVNYLGSKTTVLVTSFPMAVCWVLTIVANRVEWLYAARSLAGVSLGMTYSSFSIYLGEIADPTIRGALVVLAVSGLTIGNLMISIMGAYLTMEVSAIACLLLCVVVMVIFTWLPESPHHLIKTKQQDKARLALLWYHRNCDVDMELQGLKKFIEMNNNLPFMSILGEFKNAHISKALLLVIVLFMYSMLCGLNSIIFYMEIILTTAQVTVIQPAIVVIIVTASGIASSFVSMFFIEKFGRRILMISSSLACAISVACLGLQFQLLDVGYDSAVLQGLPIFSMILFQISIFVGMLPVPNAVLGEIFPPHVKCVAACFNSIATGIFSFIATATYQPLIDLLTEKYVFFGYALILLTAIPYTILCLPETKGKSLQQIQEELTKKS</sequence>
<dbReference type="EMBL" id="GL453383">
    <property type="protein sequence ID" value="EFN76079.1"/>
    <property type="molecule type" value="Genomic_DNA"/>
</dbReference>
<evidence type="ECO:0000256" key="5">
    <source>
        <dbReference type="ARBA" id="ARBA00022692"/>
    </source>
</evidence>
<dbReference type="SUPFAM" id="SSF103473">
    <property type="entry name" value="MFS general substrate transporter"/>
    <property type="match status" value="1"/>
</dbReference>
<dbReference type="Gene3D" id="1.20.1250.20">
    <property type="entry name" value="MFS general substrate transporter like domains"/>
    <property type="match status" value="1"/>
</dbReference>
<dbReference type="PROSITE" id="PS50850">
    <property type="entry name" value="MFS"/>
    <property type="match status" value="1"/>
</dbReference>
<accession>E2C7K3</accession>
<gene>
    <name evidence="10" type="ORF">EAI_03881</name>
</gene>
<evidence type="ECO:0000313" key="11">
    <source>
        <dbReference type="Proteomes" id="UP000008237"/>
    </source>
</evidence>
<proteinExistence type="predicted"/>
<dbReference type="Pfam" id="PF00083">
    <property type="entry name" value="Sugar_tr"/>
    <property type="match status" value="1"/>
</dbReference>
<evidence type="ECO:0000256" key="7">
    <source>
        <dbReference type="ARBA" id="ARBA00023136"/>
    </source>
</evidence>
<evidence type="ECO:0000259" key="9">
    <source>
        <dbReference type="PROSITE" id="PS50850"/>
    </source>
</evidence>
<dbReference type="InterPro" id="IPR036259">
    <property type="entry name" value="MFS_trans_sf"/>
</dbReference>
<dbReference type="OMA" id="KFWIIWA"/>
<dbReference type="PROSITE" id="PS00217">
    <property type="entry name" value="SUGAR_TRANSPORT_2"/>
    <property type="match status" value="1"/>
</dbReference>
<reference evidence="10 11" key="1">
    <citation type="journal article" date="2010" name="Science">
        <title>Genomic comparison of the ants Camponotus floridanus and Harpegnathos saltator.</title>
        <authorList>
            <person name="Bonasio R."/>
            <person name="Zhang G."/>
            <person name="Ye C."/>
            <person name="Mutti N.S."/>
            <person name="Fang X."/>
            <person name="Qin N."/>
            <person name="Donahue G."/>
            <person name="Yang P."/>
            <person name="Li Q."/>
            <person name="Li C."/>
            <person name="Zhang P."/>
            <person name="Huang Z."/>
            <person name="Berger S.L."/>
            <person name="Reinberg D."/>
            <person name="Wang J."/>
            <person name="Liebig J."/>
        </authorList>
    </citation>
    <scope>NUCLEOTIDE SEQUENCE [LARGE SCALE GENOMIC DNA]</scope>
    <source>
        <strain evidence="10 11">R22 G/1</strain>
    </source>
</reference>
<dbReference type="InterPro" id="IPR020846">
    <property type="entry name" value="MFS_dom"/>
</dbReference>
<comment type="subcellular location">
    <subcellularLocation>
        <location evidence="1">Cell membrane</location>
        <topology evidence="1">Multi-pass membrane protein</topology>
    </subcellularLocation>
</comment>
<dbReference type="InterPro" id="IPR005828">
    <property type="entry name" value="MFS_sugar_transport-like"/>
</dbReference>
<name>E2C7K3_HARSA</name>
<dbReference type="Proteomes" id="UP000008237">
    <property type="component" value="Unassembled WGS sequence"/>
</dbReference>
<dbReference type="InParanoid" id="E2C7K3"/>
<feature type="transmembrane region" description="Helical" evidence="8">
    <location>
        <begin position="85"/>
        <end position="108"/>
    </location>
</feature>
<feature type="domain" description="Major facilitator superfamily (MFS) profile" evidence="9">
    <location>
        <begin position="1"/>
        <end position="419"/>
    </location>
</feature>